<keyword evidence="3" id="KW-1185">Reference proteome</keyword>
<dbReference type="STRING" id="1280953.HOC_14323"/>
<sequence>MSGGAVKKGDLFVFYGLLKQGSAGQPADLPLEVSGKFLGACRFRGRLLDLGGFPGVVEGEQLCHGVRYELNDVSIIDAMDEFEDVTDDPATSLYTRQQIPLLDDHGAPTGERAWIYWYNQPTEGFTDIPDGNWPLDRGRTRK</sequence>
<reference evidence="2 3" key="1">
    <citation type="journal article" date="2014" name="Antonie Van Leeuwenhoek">
        <title>Hyphomonas beringensis sp. nov. and Hyphomonas chukchiensis sp. nov., isolated from surface seawater of the Bering Sea and Chukchi Sea.</title>
        <authorList>
            <person name="Li C."/>
            <person name="Lai Q."/>
            <person name="Li G."/>
            <person name="Dong C."/>
            <person name="Wang J."/>
            <person name="Liao Y."/>
            <person name="Shao Z."/>
        </authorList>
    </citation>
    <scope>NUCLEOTIDE SEQUENCE [LARGE SCALE GENOMIC DNA]</scope>
    <source>
        <strain evidence="2 3">SCH89</strain>
    </source>
</reference>
<dbReference type="InterPro" id="IPR009288">
    <property type="entry name" value="AIG2-like_dom"/>
</dbReference>
<dbReference type="EMBL" id="ARYL01000023">
    <property type="protein sequence ID" value="KDA01702.1"/>
    <property type="molecule type" value="Genomic_DNA"/>
</dbReference>
<gene>
    <name evidence="2" type="ORF">HOC_14323</name>
</gene>
<dbReference type="OrthoDB" id="482277at2"/>
<dbReference type="SUPFAM" id="SSF110857">
    <property type="entry name" value="Gamma-glutamyl cyclotransferase-like"/>
    <property type="match status" value="1"/>
</dbReference>
<dbReference type="eggNOG" id="COG2105">
    <property type="taxonomic scope" value="Bacteria"/>
</dbReference>
<comment type="caution">
    <text evidence="2">The sequence shown here is derived from an EMBL/GenBank/DDBJ whole genome shotgun (WGS) entry which is preliminary data.</text>
</comment>
<dbReference type="InterPro" id="IPR036568">
    <property type="entry name" value="GGCT-like_sf"/>
</dbReference>
<dbReference type="Gene3D" id="3.10.490.10">
    <property type="entry name" value="Gamma-glutamyl cyclotransferase-like"/>
    <property type="match status" value="1"/>
</dbReference>
<proteinExistence type="predicted"/>
<feature type="domain" description="Gamma-glutamylcyclotransferase AIG2-like" evidence="1">
    <location>
        <begin position="14"/>
        <end position="133"/>
    </location>
</feature>
<protein>
    <recommendedName>
        <fullName evidence="1">Gamma-glutamylcyclotransferase AIG2-like domain-containing protein</fullName>
    </recommendedName>
</protein>
<evidence type="ECO:0000313" key="2">
    <source>
        <dbReference type="EMBL" id="KDA01702.1"/>
    </source>
</evidence>
<evidence type="ECO:0000259" key="1">
    <source>
        <dbReference type="Pfam" id="PF06094"/>
    </source>
</evidence>
<dbReference type="Pfam" id="PF06094">
    <property type="entry name" value="GGACT"/>
    <property type="match status" value="1"/>
</dbReference>
<dbReference type="RefSeq" id="WP_035539716.1">
    <property type="nucleotide sequence ID" value="NZ_ARYL01000023.1"/>
</dbReference>
<organism evidence="2 3">
    <name type="scientific">Hyphomonas oceanitis SCH89</name>
    <dbReference type="NCBI Taxonomy" id="1280953"/>
    <lineage>
        <taxon>Bacteria</taxon>
        <taxon>Pseudomonadati</taxon>
        <taxon>Pseudomonadota</taxon>
        <taxon>Alphaproteobacteria</taxon>
        <taxon>Hyphomonadales</taxon>
        <taxon>Hyphomonadaceae</taxon>
        <taxon>Hyphomonas</taxon>
    </lineage>
</organism>
<accession>A0A059G4B8</accession>
<dbReference type="Proteomes" id="UP000024942">
    <property type="component" value="Unassembled WGS sequence"/>
</dbReference>
<name>A0A059G4B8_9PROT</name>
<evidence type="ECO:0000313" key="3">
    <source>
        <dbReference type="Proteomes" id="UP000024942"/>
    </source>
</evidence>
<dbReference type="AlphaFoldDB" id="A0A059G4B8"/>
<dbReference type="PATRIC" id="fig|1280953.3.peg.2879"/>